<feature type="chain" id="PRO_5002510017" description="ABM domain-containing protein" evidence="1">
    <location>
        <begin position="28"/>
        <end position="189"/>
    </location>
</feature>
<dbReference type="Gene3D" id="3.30.70.100">
    <property type="match status" value="1"/>
</dbReference>
<dbReference type="InterPro" id="IPR007138">
    <property type="entry name" value="ABM_dom"/>
</dbReference>
<dbReference type="Pfam" id="PF03992">
    <property type="entry name" value="ABM"/>
    <property type="match status" value="1"/>
</dbReference>
<dbReference type="SUPFAM" id="SSF54909">
    <property type="entry name" value="Dimeric alpha+beta barrel"/>
    <property type="match status" value="1"/>
</dbReference>
<proteinExistence type="predicted"/>
<name>A0A0F6SGC8_9BACT</name>
<feature type="signal peptide" evidence="1">
    <location>
        <begin position="1"/>
        <end position="27"/>
    </location>
</feature>
<dbReference type="Proteomes" id="UP000034883">
    <property type="component" value="Chromosome"/>
</dbReference>
<reference evidence="3 4" key="1">
    <citation type="submission" date="2015-03" db="EMBL/GenBank/DDBJ databases">
        <title>Genome assembly of Sandaracinus amylolyticus DSM 53668.</title>
        <authorList>
            <person name="Sharma G."/>
            <person name="Subramanian S."/>
        </authorList>
    </citation>
    <scope>NUCLEOTIDE SEQUENCE [LARGE SCALE GENOMIC DNA]</scope>
    <source>
        <strain evidence="3 4">DSM 53668</strain>
    </source>
</reference>
<dbReference type="EMBL" id="CP011125">
    <property type="protein sequence ID" value="AKF08469.1"/>
    <property type="molecule type" value="Genomic_DNA"/>
</dbReference>
<keyword evidence="4" id="KW-1185">Reference proteome</keyword>
<keyword evidence="1" id="KW-0732">Signal</keyword>
<dbReference type="KEGG" id="samy:DB32_005618"/>
<evidence type="ECO:0000259" key="2">
    <source>
        <dbReference type="Pfam" id="PF03992"/>
    </source>
</evidence>
<organism evidence="3 4">
    <name type="scientific">Sandaracinus amylolyticus</name>
    <dbReference type="NCBI Taxonomy" id="927083"/>
    <lineage>
        <taxon>Bacteria</taxon>
        <taxon>Pseudomonadati</taxon>
        <taxon>Myxococcota</taxon>
        <taxon>Polyangia</taxon>
        <taxon>Polyangiales</taxon>
        <taxon>Sandaracinaceae</taxon>
        <taxon>Sandaracinus</taxon>
    </lineage>
</organism>
<dbReference type="STRING" id="927083.DB32_005618"/>
<sequence>MHRRTSAILILAAILLFPACDTGSSTADTRDASSPDDAGACSPGVLEDDLESAFGLVGPGVDPETGELAPPGPEGYIVSSTYGAAQPTAEAQARFGELIGDIVPELMNNPGVVAFELRSSASCGTGRTLAIWRDAASMYAFVASAPHATAMAEAADVTMPGFRTTHWMADDLADASWTAAAEHVAADAD</sequence>
<feature type="domain" description="ABM" evidence="2">
    <location>
        <begin position="86"/>
        <end position="152"/>
    </location>
</feature>
<dbReference type="InterPro" id="IPR011008">
    <property type="entry name" value="Dimeric_a/b-barrel"/>
</dbReference>
<accession>A0A0F6SGC8</accession>
<dbReference type="AlphaFoldDB" id="A0A0F6SGC8"/>
<protein>
    <recommendedName>
        <fullName evidence="2">ABM domain-containing protein</fullName>
    </recommendedName>
</protein>
<evidence type="ECO:0000313" key="3">
    <source>
        <dbReference type="EMBL" id="AKF08469.1"/>
    </source>
</evidence>
<evidence type="ECO:0000256" key="1">
    <source>
        <dbReference type="SAM" id="SignalP"/>
    </source>
</evidence>
<dbReference type="RefSeq" id="WP_053235609.1">
    <property type="nucleotide sequence ID" value="NZ_CP011125.1"/>
</dbReference>
<evidence type="ECO:0000313" key="4">
    <source>
        <dbReference type="Proteomes" id="UP000034883"/>
    </source>
</evidence>
<dbReference type="OrthoDB" id="5518731at2"/>
<gene>
    <name evidence="3" type="ORF">DB32_005618</name>
</gene>